<name>A0AAD5C1N2_AMBAR</name>
<dbReference type="PANTHER" id="PTHR48463:SF1">
    <property type="entry name" value="DUF223 DOMAIN-CONTAINING PROTEIN"/>
    <property type="match status" value="1"/>
</dbReference>
<comment type="caution">
    <text evidence="1">The sequence shown here is derived from an EMBL/GenBank/DDBJ whole genome shotgun (WGS) entry which is preliminary data.</text>
</comment>
<dbReference type="Gene3D" id="2.40.50.140">
    <property type="entry name" value="Nucleic acid-binding proteins"/>
    <property type="match status" value="1"/>
</dbReference>
<sequence>MDNTGIFTLRAKGETPPLDVRIIREWVPENRENEYHFLLVDSQGGAIQAMVKGDERDAVKSKLKLGSCYNLDDREDIQKEYYEFAARKCLDIQLKKTRGVVDYIGILQDTRHGTTKDQKPYIIMTIIDCINQPIIVALWSHIINSPIRYNKKQIESAQELVIVGFSALRVHDYIGTLQFKCTNSTYVYLNPTAVETGQLQDLYVSGIPPAPAATAVAIQTTFRTSCS</sequence>
<dbReference type="PANTHER" id="PTHR48463">
    <property type="entry name" value="DUF223 DOMAIN-CONTAINING PROTEIN"/>
    <property type="match status" value="1"/>
</dbReference>
<reference evidence="1" key="1">
    <citation type="submission" date="2022-06" db="EMBL/GenBank/DDBJ databases">
        <title>Uncovering the hologenomic basis of an extraordinary plant invasion.</title>
        <authorList>
            <person name="Bieker V.C."/>
            <person name="Martin M.D."/>
            <person name="Gilbert T."/>
            <person name="Hodgins K."/>
            <person name="Battlay P."/>
            <person name="Petersen B."/>
            <person name="Wilson J."/>
        </authorList>
    </citation>
    <scope>NUCLEOTIDE SEQUENCE</scope>
    <source>
        <strain evidence="1">AA19_3_7</strain>
        <tissue evidence="1">Leaf</tissue>
    </source>
</reference>
<accession>A0AAD5C1N2</accession>
<dbReference type="AlphaFoldDB" id="A0AAD5C1N2"/>
<evidence type="ECO:0000313" key="1">
    <source>
        <dbReference type="EMBL" id="KAI7733758.1"/>
    </source>
</evidence>
<protein>
    <submittedName>
        <fullName evidence="1">Uncharacterized protein</fullName>
    </submittedName>
</protein>
<keyword evidence="2" id="KW-1185">Reference proteome</keyword>
<dbReference type="Proteomes" id="UP001206925">
    <property type="component" value="Unassembled WGS sequence"/>
</dbReference>
<dbReference type="InterPro" id="IPR012340">
    <property type="entry name" value="NA-bd_OB-fold"/>
</dbReference>
<evidence type="ECO:0000313" key="2">
    <source>
        <dbReference type="Proteomes" id="UP001206925"/>
    </source>
</evidence>
<organism evidence="1 2">
    <name type="scientific">Ambrosia artemisiifolia</name>
    <name type="common">Common ragweed</name>
    <dbReference type="NCBI Taxonomy" id="4212"/>
    <lineage>
        <taxon>Eukaryota</taxon>
        <taxon>Viridiplantae</taxon>
        <taxon>Streptophyta</taxon>
        <taxon>Embryophyta</taxon>
        <taxon>Tracheophyta</taxon>
        <taxon>Spermatophyta</taxon>
        <taxon>Magnoliopsida</taxon>
        <taxon>eudicotyledons</taxon>
        <taxon>Gunneridae</taxon>
        <taxon>Pentapetalae</taxon>
        <taxon>asterids</taxon>
        <taxon>campanulids</taxon>
        <taxon>Asterales</taxon>
        <taxon>Asteraceae</taxon>
        <taxon>Asteroideae</taxon>
        <taxon>Heliantheae alliance</taxon>
        <taxon>Heliantheae</taxon>
        <taxon>Ambrosia</taxon>
    </lineage>
</organism>
<dbReference type="EMBL" id="JAMZMK010009911">
    <property type="protein sequence ID" value="KAI7733758.1"/>
    <property type="molecule type" value="Genomic_DNA"/>
</dbReference>
<proteinExistence type="predicted"/>
<gene>
    <name evidence="1" type="ORF">M8C21_014023</name>
</gene>